<dbReference type="Gene3D" id="2.120.10.30">
    <property type="entry name" value="TolB, C-terminal domain"/>
    <property type="match status" value="1"/>
</dbReference>
<reference evidence="1" key="1">
    <citation type="submission" date="2021-02" db="EMBL/GenBank/DDBJ databases">
        <authorList>
            <person name="Nowell W R."/>
        </authorList>
    </citation>
    <scope>NUCLEOTIDE SEQUENCE</scope>
</reference>
<dbReference type="Proteomes" id="UP000663824">
    <property type="component" value="Unassembled WGS sequence"/>
</dbReference>
<dbReference type="InterPro" id="IPR011042">
    <property type="entry name" value="6-blade_b-propeller_TolB-like"/>
</dbReference>
<sequence>MWPAGATSEVTVAGITGSVSLALTNFNGPISMIVDNNGWTDNYAVGGTCIVECTVTSGSPATQLWNPCDLKFDASANLYVSDQANHRVQKFMMKITPKCTAYQGHRTSISLSDVLADTSPDYDSYYGKLRKDKYCYQLVE</sequence>
<protein>
    <submittedName>
        <fullName evidence="1">Uncharacterized protein</fullName>
    </submittedName>
</protein>
<dbReference type="AlphaFoldDB" id="A0A816Z4V3"/>
<accession>A0A816Z4V3</accession>
<comment type="caution">
    <text evidence="1">The sequence shown here is derived from an EMBL/GenBank/DDBJ whole genome shotgun (WGS) entry which is preliminary data.</text>
</comment>
<dbReference type="EMBL" id="CAJNRE010019373">
    <property type="protein sequence ID" value="CAF2194715.1"/>
    <property type="molecule type" value="Genomic_DNA"/>
</dbReference>
<evidence type="ECO:0000313" key="2">
    <source>
        <dbReference type="Proteomes" id="UP000663824"/>
    </source>
</evidence>
<dbReference type="SUPFAM" id="SSF101898">
    <property type="entry name" value="NHL repeat"/>
    <property type="match status" value="1"/>
</dbReference>
<gene>
    <name evidence="1" type="ORF">MBJ925_LOCUS35063</name>
</gene>
<organism evidence="1 2">
    <name type="scientific">Rotaria magnacalcarata</name>
    <dbReference type="NCBI Taxonomy" id="392030"/>
    <lineage>
        <taxon>Eukaryota</taxon>
        <taxon>Metazoa</taxon>
        <taxon>Spiralia</taxon>
        <taxon>Gnathifera</taxon>
        <taxon>Rotifera</taxon>
        <taxon>Eurotatoria</taxon>
        <taxon>Bdelloidea</taxon>
        <taxon>Philodinida</taxon>
        <taxon>Philodinidae</taxon>
        <taxon>Rotaria</taxon>
    </lineage>
</organism>
<name>A0A816Z4V3_9BILA</name>
<proteinExistence type="predicted"/>
<evidence type="ECO:0000313" key="1">
    <source>
        <dbReference type="EMBL" id="CAF2194715.1"/>
    </source>
</evidence>